<feature type="transmembrane region" description="Helical" evidence="1">
    <location>
        <begin position="16"/>
        <end position="39"/>
    </location>
</feature>
<dbReference type="EMBL" id="LAZR01035984">
    <property type="protein sequence ID" value="KKL26045.1"/>
    <property type="molecule type" value="Genomic_DNA"/>
</dbReference>
<organism evidence="2">
    <name type="scientific">marine sediment metagenome</name>
    <dbReference type="NCBI Taxonomy" id="412755"/>
    <lineage>
        <taxon>unclassified sequences</taxon>
        <taxon>metagenomes</taxon>
        <taxon>ecological metagenomes</taxon>
    </lineage>
</organism>
<keyword evidence="1" id="KW-0472">Membrane</keyword>
<keyword evidence="1" id="KW-0812">Transmembrane</keyword>
<keyword evidence="1" id="KW-1133">Transmembrane helix</keyword>
<protein>
    <submittedName>
        <fullName evidence="2">Uncharacterized protein</fullName>
    </submittedName>
</protein>
<reference evidence="2" key="1">
    <citation type="journal article" date="2015" name="Nature">
        <title>Complex archaea that bridge the gap between prokaryotes and eukaryotes.</title>
        <authorList>
            <person name="Spang A."/>
            <person name="Saw J.H."/>
            <person name="Jorgensen S.L."/>
            <person name="Zaremba-Niedzwiedzka K."/>
            <person name="Martijn J."/>
            <person name="Lind A.E."/>
            <person name="van Eijk R."/>
            <person name="Schleper C."/>
            <person name="Guy L."/>
            <person name="Ettema T.J."/>
        </authorList>
    </citation>
    <scope>NUCLEOTIDE SEQUENCE</scope>
</reference>
<name>A0A0F9BVX5_9ZZZZ</name>
<sequence length="151" mass="17265">MSGTWDTGQNDDNNNVSFIEIVGAVVGVLLLIAGIVWLVNQEPENYDDPIGTYELRALADKHEIDGSGGFFLLGGYFSINSDFTYYFYRITDNGGYVMEGVDRWALEVFEDIEKDQKPYAELWDYRSEGHRRWEVHIPKGSITNEINLDLK</sequence>
<proteinExistence type="predicted"/>
<dbReference type="AlphaFoldDB" id="A0A0F9BVX5"/>
<evidence type="ECO:0000256" key="1">
    <source>
        <dbReference type="SAM" id="Phobius"/>
    </source>
</evidence>
<accession>A0A0F9BVX5</accession>
<comment type="caution">
    <text evidence="2">The sequence shown here is derived from an EMBL/GenBank/DDBJ whole genome shotgun (WGS) entry which is preliminary data.</text>
</comment>
<evidence type="ECO:0000313" key="2">
    <source>
        <dbReference type="EMBL" id="KKL26045.1"/>
    </source>
</evidence>
<gene>
    <name evidence="2" type="ORF">LCGC14_2399210</name>
</gene>